<name>A0A2P6MXV4_9EUKA</name>
<evidence type="ECO:0000313" key="4">
    <source>
        <dbReference type="Proteomes" id="UP000241769"/>
    </source>
</evidence>
<dbReference type="InParanoid" id="A0A2P6MXV4"/>
<feature type="non-terminal residue" evidence="3">
    <location>
        <position position="546"/>
    </location>
</feature>
<reference evidence="3 4" key="1">
    <citation type="journal article" date="2018" name="Genome Biol. Evol.">
        <title>Multiple Roots of Fruiting Body Formation in Amoebozoa.</title>
        <authorList>
            <person name="Hillmann F."/>
            <person name="Forbes G."/>
            <person name="Novohradska S."/>
            <person name="Ferling I."/>
            <person name="Riege K."/>
            <person name="Groth M."/>
            <person name="Westermann M."/>
            <person name="Marz M."/>
            <person name="Spaller T."/>
            <person name="Winckler T."/>
            <person name="Schaap P."/>
            <person name="Glockner G."/>
        </authorList>
    </citation>
    <scope>NUCLEOTIDE SEQUENCE [LARGE SCALE GENOMIC DNA]</scope>
    <source>
        <strain evidence="3 4">Jena</strain>
    </source>
</reference>
<dbReference type="InterPro" id="IPR002110">
    <property type="entry name" value="Ankyrin_rpt"/>
</dbReference>
<dbReference type="Proteomes" id="UP000241769">
    <property type="component" value="Unassembled WGS sequence"/>
</dbReference>
<gene>
    <name evidence="3" type="ORF">PROFUN_15087</name>
</gene>
<dbReference type="AlphaFoldDB" id="A0A2P6MXV4"/>
<protein>
    <submittedName>
        <fullName evidence="3">Ankyrin repeat domain-containing protein 50-like</fullName>
    </submittedName>
</protein>
<accession>A0A2P6MXV4</accession>
<proteinExistence type="predicted"/>
<dbReference type="PANTHER" id="PTHR24198:SF165">
    <property type="entry name" value="ANKYRIN REPEAT-CONTAINING PROTEIN-RELATED"/>
    <property type="match status" value="1"/>
</dbReference>
<evidence type="ECO:0000256" key="2">
    <source>
        <dbReference type="ARBA" id="ARBA00023043"/>
    </source>
</evidence>
<sequence length="546" mass="60559">MRDVSLNSVHLLLVANRTTDVTSDSKQKWMKEKLGRVISRVYYRSSLRECTPPRTSLSRSISLTIRIGESFACHARIIVYDVSPWGAKADPSSPITAAGGVMSFQLTGHMQNGIISSYDVTNTILKMVMGGKSDTRDDRSRFLQFTILRNTCKIWKDLVHTFTNLFGYKLLINTFTGGPEPVRVLLPLVEMSKDEADEVFNAARHLPEIFEVLLADARVDPSVDDNFCLRSMSQYASPQVVKALLAHPRVDPSAGNNEAFLNASKRDRLKTVKLLLSDPRVDPSVDDNKAIHTASHYDRTETIRLLMTHPRVDPSGRDNKIIRNASTRGNLSLVELLFTDPRVDPSACDQEAIRTAAAYGYSSVVQLLLTDPRVDPSVCIEQIDTLSVMKLLLPHPSVDLLECHNKATRAASSLDHSMVVQEFGSLHLSYSTCLAAAASMGHLSVVELLLTDPRVDPSAANNEALIAASIGGQSAILDMLMAHPLLDLAVQDNYLIRNLCLRLQQLIGRPMYDDETPHSSEEFTSVKEEELDRIIQNIANEMLLLL</sequence>
<comment type="caution">
    <text evidence="3">The sequence shown here is derived from an EMBL/GenBank/DDBJ whole genome shotgun (WGS) entry which is preliminary data.</text>
</comment>
<keyword evidence="2" id="KW-0040">ANK repeat</keyword>
<dbReference type="SUPFAM" id="SSF48403">
    <property type="entry name" value="Ankyrin repeat"/>
    <property type="match status" value="1"/>
</dbReference>
<dbReference type="PANTHER" id="PTHR24198">
    <property type="entry name" value="ANKYRIN REPEAT AND PROTEIN KINASE DOMAIN-CONTAINING PROTEIN"/>
    <property type="match status" value="1"/>
</dbReference>
<keyword evidence="1" id="KW-0677">Repeat</keyword>
<evidence type="ECO:0000256" key="1">
    <source>
        <dbReference type="ARBA" id="ARBA00022737"/>
    </source>
</evidence>
<dbReference type="EMBL" id="MDYQ01000317">
    <property type="protein sequence ID" value="PRP76545.1"/>
    <property type="molecule type" value="Genomic_DNA"/>
</dbReference>
<keyword evidence="4" id="KW-1185">Reference proteome</keyword>
<evidence type="ECO:0000313" key="3">
    <source>
        <dbReference type="EMBL" id="PRP76545.1"/>
    </source>
</evidence>
<dbReference type="SMART" id="SM00248">
    <property type="entry name" value="ANK"/>
    <property type="match status" value="5"/>
</dbReference>
<dbReference type="InterPro" id="IPR036770">
    <property type="entry name" value="Ankyrin_rpt-contain_sf"/>
</dbReference>
<dbReference type="Pfam" id="PF00023">
    <property type="entry name" value="Ank"/>
    <property type="match status" value="1"/>
</dbReference>
<organism evidence="3 4">
    <name type="scientific">Planoprotostelium fungivorum</name>
    <dbReference type="NCBI Taxonomy" id="1890364"/>
    <lineage>
        <taxon>Eukaryota</taxon>
        <taxon>Amoebozoa</taxon>
        <taxon>Evosea</taxon>
        <taxon>Variosea</taxon>
        <taxon>Cavosteliida</taxon>
        <taxon>Cavosteliaceae</taxon>
        <taxon>Planoprotostelium</taxon>
    </lineage>
</organism>
<dbReference type="OrthoDB" id="341259at2759"/>
<dbReference type="Gene3D" id="1.25.40.20">
    <property type="entry name" value="Ankyrin repeat-containing domain"/>
    <property type="match status" value="2"/>
</dbReference>